<dbReference type="AlphaFoldDB" id="A0A7J6HLC9"/>
<accession>A0A7J6HLC9</accession>
<comment type="similarity">
    <text evidence="2 8">Belongs to the glycosyl hydrolase 17 family.</text>
</comment>
<evidence type="ECO:0000256" key="2">
    <source>
        <dbReference type="ARBA" id="ARBA00008773"/>
    </source>
</evidence>
<dbReference type="GO" id="GO:0005975">
    <property type="term" value="P:carbohydrate metabolic process"/>
    <property type="evidence" value="ECO:0007669"/>
    <property type="project" value="InterPro"/>
</dbReference>
<keyword evidence="12" id="KW-1185">Reference proteome</keyword>
<name>A0A7J6HLC9_CANSA</name>
<dbReference type="GO" id="GO:0042973">
    <property type="term" value="F:glucan endo-1,3-beta-D-glucosidase activity"/>
    <property type="evidence" value="ECO:0007669"/>
    <property type="project" value="UniProtKB-EC"/>
</dbReference>
<evidence type="ECO:0000313" key="12">
    <source>
        <dbReference type="Proteomes" id="UP000583929"/>
    </source>
</evidence>
<dbReference type="EC" id="3.2.1.39" evidence="3"/>
<dbReference type="SUPFAM" id="SSF51445">
    <property type="entry name" value="(Trans)glycosidases"/>
    <property type="match status" value="1"/>
</dbReference>
<dbReference type="EMBL" id="JAATIQ010000040">
    <property type="protein sequence ID" value="KAF4395518.1"/>
    <property type="molecule type" value="Genomic_DNA"/>
</dbReference>
<evidence type="ECO:0000313" key="11">
    <source>
        <dbReference type="Proteomes" id="UP000525078"/>
    </source>
</evidence>
<comment type="caution">
    <text evidence="10">The sequence shown here is derived from an EMBL/GenBank/DDBJ whole genome shotgun (WGS) entry which is preliminary data.</text>
</comment>
<dbReference type="Proteomes" id="UP000583929">
    <property type="component" value="Unassembled WGS sequence"/>
</dbReference>
<dbReference type="InterPro" id="IPR017853">
    <property type="entry name" value="GH"/>
</dbReference>
<evidence type="ECO:0000313" key="9">
    <source>
        <dbReference type="EMBL" id="KAF4366124.1"/>
    </source>
</evidence>
<evidence type="ECO:0000256" key="7">
    <source>
        <dbReference type="ARBA" id="ARBA00033417"/>
    </source>
</evidence>
<evidence type="ECO:0000256" key="1">
    <source>
        <dbReference type="ARBA" id="ARBA00000382"/>
    </source>
</evidence>
<dbReference type="PANTHER" id="PTHR32227">
    <property type="entry name" value="GLUCAN ENDO-1,3-BETA-GLUCOSIDASE BG1-RELATED-RELATED"/>
    <property type="match status" value="1"/>
</dbReference>
<organism evidence="10 12">
    <name type="scientific">Cannabis sativa</name>
    <name type="common">Hemp</name>
    <name type="synonym">Marijuana</name>
    <dbReference type="NCBI Taxonomy" id="3483"/>
    <lineage>
        <taxon>Eukaryota</taxon>
        <taxon>Viridiplantae</taxon>
        <taxon>Streptophyta</taxon>
        <taxon>Embryophyta</taxon>
        <taxon>Tracheophyta</taxon>
        <taxon>Spermatophyta</taxon>
        <taxon>Magnoliopsida</taxon>
        <taxon>eudicotyledons</taxon>
        <taxon>Gunneridae</taxon>
        <taxon>Pentapetalae</taxon>
        <taxon>rosids</taxon>
        <taxon>fabids</taxon>
        <taxon>Rosales</taxon>
        <taxon>Cannabaceae</taxon>
        <taxon>Cannabis</taxon>
    </lineage>
</organism>
<evidence type="ECO:0000256" key="8">
    <source>
        <dbReference type="RuleBase" id="RU004335"/>
    </source>
</evidence>
<gene>
    <name evidence="9" type="ORF">F8388_014842</name>
    <name evidence="10" type="ORF">G4B88_010982</name>
</gene>
<protein>
    <recommendedName>
        <fullName evidence="3">glucan endo-1,3-beta-D-glucosidase</fullName>
        <ecNumber evidence="3">3.2.1.39</ecNumber>
    </recommendedName>
    <alternativeName>
        <fullName evidence="6">(1-&gt;3)-beta-glucan endohydrolase</fullName>
    </alternativeName>
    <alternativeName>
        <fullName evidence="7">Beta-1,3-endoglucanase</fullName>
    </alternativeName>
</protein>
<comment type="catalytic activity">
    <reaction evidence="1">
        <text>Hydrolysis of (1-&gt;3)-beta-D-glucosidic linkages in (1-&gt;3)-beta-D-glucans.</text>
        <dbReference type="EC" id="3.2.1.39"/>
    </reaction>
</comment>
<dbReference type="Gene3D" id="3.20.20.80">
    <property type="entry name" value="Glycosidases"/>
    <property type="match status" value="1"/>
</dbReference>
<proteinExistence type="inferred from homology"/>
<reference evidence="11 12" key="1">
    <citation type="journal article" date="2020" name="bioRxiv">
        <title>Sequence and annotation of 42 cannabis genomes reveals extensive copy number variation in cannabinoid synthesis and pathogen resistance genes.</title>
        <authorList>
            <person name="Mckernan K.J."/>
            <person name="Helbert Y."/>
            <person name="Kane L.T."/>
            <person name="Ebling H."/>
            <person name="Zhang L."/>
            <person name="Liu B."/>
            <person name="Eaton Z."/>
            <person name="Mclaughlin S."/>
            <person name="Kingan S."/>
            <person name="Baybayan P."/>
            <person name="Concepcion G."/>
            <person name="Jordan M."/>
            <person name="Riva A."/>
            <person name="Barbazuk W."/>
            <person name="Harkins T."/>
        </authorList>
    </citation>
    <scope>NUCLEOTIDE SEQUENCE [LARGE SCALE GENOMIC DNA]</scope>
    <source>
        <strain evidence="11 12">cv. Jamaican Lion 4</strain>
        <strain evidence="10">Father</strain>
        <strain evidence="9">Mother</strain>
        <tissue evidence="10">Leaf</tissue>
    </source>
</reference>
<dbReference type="Proteomes" id="UP000525078">
    <property type="component" value="Unassembled WGS sequence"/>
</dbReference>
<keyword evidence="4" id="KW-0378">Hydrolase</keyword>
<evidence type="ECO:0000313" key="10">
    <source>
        <dbReference type="EMBL" id="KAF4395518.1"/>
    </source>
</evidence>
<dbReference type="InterPro" id="IPR044965">
    <property type="entry name" value="Glyco_hydro_17_plant"/>
</dbReference>
<evidence type="ECO:0000256" key="6">
    <source>
        <dbReference type="ARBA" id="ARBA00033335"/>
    </source>
</evidence>
<keyword evidence="5" id="KW-0326">Glycosidase</keyword>
<evidence type="ECO:0000256" key="4">
    <source>
        <dbReference type="ARBA" id="ARBA00022801"/>
    </source>
</evidence>
<dbReference type="FunFam" id="3.20.20.80:FF:000010">
    <property type="entry name" value="glucan endo-1,3-beta-glucosidase, basic"/>
    <property type="match status" value="1"/>
</dbReference>
<evidence type="ECO:0000256" key="3">
    <source>
        <dbReference type="ARBA" id="ARBA00012780"/>
    </source>
</evidence>
<dbReference type="EMBL" id="JAATIP010000153">
    <property type="protein sequence ID" value="KAF4366124.1"/>
    <property type="molecule type" value="Genomic_DNA"/>
</dbReference>
<evidence type="ECO:0000256" key="5">
    <source>
        <dbReference type="ARBA" id="ARBA00023295"/>
    </source>
</evidence>
<dbReference type="InterPro" id="IPR000490">
    <property type="entry name" value="Glyco_hydro_17"/>
</dbReference>
<dbReference type="Pfam" id="PF00332">
    <property type="entry name" value="Glyco_hydro_17"/>
    <property type="match status" value="1"/>
</dbReference>
<sequence length="366" mass="40008">MMATSLFPNTILELKNNMPKSQVLFPQLSLLFLIELALLISYAVCAPIGICYGRVANNLPPTNDVVKLLQSNGISNVRLFNTDSALLRSFSGTGIKLMIGVPNEILPFLATSPPSAAIDWLRFNIFDHISADQIRYIAVGNEVFLKDSFYAPHLVPTILNLHIALQTLGLADSIKLSSPQAASVLSTSYPPSSASFDPSLRFAMIPLLQFLTETKSPFMVNLYPYFSYINSKPEEVSLDYALFRSEPDRTVRDGAFEYSNVYDASIDALVYAMEKEGFGGVTVAVTETGWPKSGGEAANVENAAVFNGNVVARAVRNAGTPRRPGVGVEVYLFDLFDENGKVGEEFEKHFGIFGLDGVKAYGLDFN</sequence>